<sequence>MNIFVAKLNYDTQESDLQYAFEEFGAVDSAKIIMDRDTGRSKGFGFVEMPNDDEAREAIRQLNDQELDGRTIVVKEAEPRENRRGGGGGGYNRGGGGGYNRGGRY</sequence>
<gene>
    <name evidence="4" type="ORF">IX84_24950</name>
</gene>
<dbReference type="SMART" id="SM00360">
    <property type="entry name" value="RRM"/>
    <property type="match status" value="1"/>
</dbReference>
<evidence type="ECO:0000259" key="3">
    <source>
        <dbReference type="PROSITE" id="PS50102"/>
    </source>
</evidence>
<dbReference type="SUPFAM" id="SSF54928">
    <property type="entry name" value="RNA-binding domain, RBD"/>
    <property type="match status" value="1"/>
</dbReference>
<feature type="domain" description="RRM" evidence="3">
    <location>
        <begin position="1"/>
        <end position="79"/>
    </location>
</feature>
<dbReference type="InterPro" id="IPR000504">
    <property type="entry name" value="RRM_dom"/>
</dbReference>
<dbReference type="OrthoDB" id="9798855at2"/>
<keyword evidence="5" id="KW-1185">Reference proteome</keyword>
<protein>
    <submittedName>
        <fullName evidence="4">RNA-binding protein</fullName>
    </submittedName>
</protein>
<comment type="caution">
    <text evidence="4">The sequence shown here is derived from an EMBL/GenBank/DDBJ whole genome shotgun (WGS) entry which is preliminary data.</text>
</comment>
<dbReference type="GO" id="GO:0003723">
    <property type="term" value="F:RNA binding"/>
    <property type="evidence" value="ECO:0007669"/>
    <property type="project" value="UniProtKB-KW"/>
</dbReference>
<evidence type="ECO:0000313" key="5">
    <source>
        <dbReference type="Proteomes" id="UP000029736"/>
    </source>
</evidence>
<dbReference type="PANTHER" id="PTHR48027">
    <property type="entry name" value="HETEROGENEOUS NUCLEAR RIBONUCLEOPROTEIN 87F-RELATED"/>
    <property type="match status" value="1"/>
</dbReference>
<accession>A0A098S0K7</accession>
<dbReference type="Gene3D" id="3.30.70.330">
    <property type="match status" value="1"/>
</dbReference>
<feature type="compositionally biased region" description="Basic and acidic residues" evidence="2">
    <location>
        <begin position="69"/>
        <end position="84"/>
    </location>
</feature>
<dbReference type="EMBL" id="JPOS01000083">
    <property type="protein sequence ID" value="KGE85864.1"/>
    <property type="molecule type" value="Genomic_DNA"/>
</dbReference>
<dbReference type="InterPro" id="IPR052462">
    <property type="entry name" value="SLIRP/GR-RBP-like"/>
</dbReference>
<keyword evidence="1" id="KW-0694">RNA-binding</keyword>
<dbReference type="InterPro" id="IPR035979">
    <property type="entry name" value="RBD_domain_sf"/>
</dbReference>
<evidence type="ECO:0000256" key="2">
    <source>
        <dbReference type="SAM" id="MobiDB-lite"/>
    </source>
</evidence>
<dbReference type="PROSITE" id="PS50102">
    <property type="entry name" value="RRM"/>
    <property type="match status" value="1"/>
</dbReference>
<organism evidence="4 5">
    <name type="scientific">Phaeodactylibacter xiamenensis</name>
    <dbReference type="NCBI Taxonomy" id="1524460"/>
    <lineage>
        <taxon>Bacteria</taxon>
        <taxon>Pseudomonadati</taxon>
        <taxon>Bacteroidota</taxon>
        <taxon>Saprospiria</taxon>
        <taxon>Saprospirales</taxon>
        <taxon>Haliscomenobacteraceae</taxon>
        <taxon>Phaeodactylibacter</taxon>
    </lineage>
</organism>
<name>A0A098S0K7_9BACT</name>
<dbReference type="InterPro" id="IPR012677">
    <property type="entry name" value="Nucleotide-bd_a/b_plait_sf"/>
</dbReference>
<dbReference type="STRING" id="1524460.IX84_24950"/>
<evidence type="ECO:0000313" key="4">
    <source>
        <dbReference type="EMBL" id="KGE85864.1"/>
    </source>
</evidence>
<dbReference type="RefSeq" id="WP_044226758.1">
    <property type="nucleotide sequence ID" value="NZ_JBKAGJ010000057.1"/>
</dbReference>
<dbReference type="InterPro" id="IPR048289">
    <property type="entry name" value="RRM2_NsCP33-like"/>
</dbReference>
<proteinExistence type="predicted"/>
<feature type="compositionally biased region" description="Gly residues" evidence="2">
    <location>
        <begin position="85"/>
        <end position="105"/>
    </location>
</feature>
<feature type="region of interest" description="Disordered" evidence="2">
    <location>
        <begin position="69"/>
        <end position="105"/>
    </location>
</feature>
<dbReference type="CDD" id="cd21608">
    <property type="entry name" value="RRM2_NsCP33_like"/>
    <property type="match status" value="1"/>
</dbReference>
<evidence type="ECO:0000256" key="1">
    <source>
        <dbReference type="ARBA" id="ARBA00022884"/>
    </source>
</evidence>
<dbReference type="AlphaFoldDB" id="A0A098S0K7"/>
<dbReference type="Proteomes" id="UP000029736">
    <property type="component" value="Unassembled WGS sequence"/>
</dbReference>
<dbReference type="Pfam" id="PF00076">
    <property type="entry name" value="RRM_1"/>
    <property type="match status" value="1"/>
</dbReference>
<reference evidence="4 5" key="1">
    <citation type="journal article" date="2014" name="Int. J. Syst. Evol. Microbiol.">
        <title>Phaeodactylibacter xiamenensis gen. nov., sp. nov., a member of the family Saprospiraceae isolated from the marine alga Phaeodactylum tricornutum.</title>
        <authorList>
            <person name="Chen Z.Jr."/>
            <person name="Lei X."/>
            <person name="Lai Q."/>
            <person name="Li Y."/>
            <person name="Zhang B."/>
            <person name="Zhang J."/>
            <person name="Zhang H."/>
            <person name="Yang L."/>
            <person name="Zheng W."/>
            <person name="Tian Y."/>
            <person name="Yu Z."/>
            <person name="Xu H.Jr."/>
            <person name="Zheng T."/>
        </authorList>
    </citation>
    <scope>NUCLEOTIDE SEQUENCE [LARGE SCALE GENOMIC DNA]</scope>
    <source>
        <strain evidence="4 5">KD52</strain>
    </source>
</reference>